<gene>
    <name evidence="11" type="ORF">DHf2319_11420</name>
</gene>
<dbReference type="Pfam" id="PF00122">
    <property type="entry name" value="E1-E2_ATPase"/>
    <property type="match status" value="1"/>
</dbReference>
<feature type="transmembrane region" description="Helical" evidence="9">
    <location>
        <begin position="62"/>
        <end position="80"/>
    </location>
</feature>
<dbReference type="SMART" id="SM00831">
    <property type="entry name" value="Cation_ATPase_N"/>
    <property type="match status" value="1"/>
</dbReference>
<dbReference type="RefSeq" id="WP_243478429.1">
    <property type="nucleotide sequence ID" value="NZ_CP063982.1"/>
</dbReference>
<proteinExistence type="inferred from homology"/>
<dbReference type="PRINTS" id="PR00119">
    <property type="entry name" value="CATATPASE"/>
</dbReference>
<keyword evidence="4" id="KW-0547">Nucleotide-binding</keyword>
<dbReference type="InterPro" id="IPR059000">
    <property type="entry name" value="ATPase_P-type_domA"/>
</dbReference>
<dbReference type="PROSITE" id="PS00154">
    <property type="entry name" value="ATPASE_E1_E2"/>
    <property type="match status" value="1"/>
</dbReference>
<keyword evidence="3 9" id="KW-0812">Transmembrane</keyword>
<dbReference type="PANTHER" id="PTHR43294">
    <property type="entry name" value="SODIUM/POTASSIUM-TRANSPORTING ATPASE SUBUNIT ALPHA"/>
    <property type="match status" value="1"/>
</dbReference>
<evidence type="ECO:0000313" key="11">
    <source>
        <dbReference type="EMBL" id="UOD50034.1"/>
    </source>
</evidence>
<evidence type="ECO:0000259" key="10">
    <source>
        <dbReference type="SMART" id="SM00831"/>
    </source>
</evidence>
<dbReference type="InterPro" id="IPR023299">
    <property type="entry name" value="ATPase_P-typ_cyto_dom_N"/>
</dbReference>
<dbReference type="Pfam" id="PF00689">
    <property type="entry name" value="Cation_ATPase_C"/>
    <property type="match status" value="1"/>
</dbReference>
<feature type="transmembrane region" description="Helical" evidence="9">
    <location>
        <begin position="843"/>
        <end position="863"/>
    </location>
</feature>
<dbReference type="InterPro" id="IPR023214">
    <property type="entry name" value="HAD_sf"/>
</dbReference>
<keyword evidence="12" id="KW-1185">Reference proteome</keyword>
<dbReference type="InterPro" id="IPR023298">
    <property type="entry name" value="ATPase_P-typ_TM_dom_sf"/>
</dbReference>
<dbReference type="Gene3D" id="3.40.50.1000">
    <property type="entry name" value="HAD superfamily/HAD-like"/>
    <property type="match status" value="1"/>
</dbReference>
<dbReference type="SUPFAM" id="SSF56784">
    <property type="entry name" value="HAD-like"/>
    <property type="match status" value="1"/>
</dbReference>
<evidence type="ECO:0000313" key="12">
    <source>
        <dbReference type="Proteomes" id="UP000831607"/>
    </source>
</evidence>
<evidence type="ECO:0000256" key="2">
    <source>
        <dbReference type="ARBA" id="ARBA00005675"/>
    </source>
</evidence>
<protein>
    <submittedName>
        <fullName evidence="11">HAD-IC family P-type ATPase</fullName>
    </submittedName>
</protein>
<feature type="transmembrane region" description="Helical" evidence="9">
    <location>
        <begin position="277"/>
        <end position="300"/>
    </location>
</feature>
<evidence type="ECO:0000256" key="7">
    <source>
        <dbReference type="ARBA" id="ARBA00022989"/>
    </source>
</evidence>
<dbReference type="Gene3D" id="3.40.1110.10">
    <property type="entry name" value="Calcium-transporting ATPase, cytoplasmic domain N"/>
    <property type="match status" value="1"/>
</dbReference>
<keyword evidence="7 9" id="KW-1133">Transmembrane helix</keyword>
<dbReference type="InterPro" id="IPR018303">
    <property type="entry name" value="ATPase_P-typ_P_site"/>
</dbReference>
<reference evidence="11 12" key="1">
    <citation type="submission" date="2020-11" db="EMBL/GenBank/DDBJ databases">
        <title>Algicoccus daihaiensis sp.nov., isolated from Daihai Lake in Inner Mongolia.</title>
        <authorList>
            <person name="Kai J."/>
        </authorList>
    </citation>
    <scope>NUCLEOTIDE SEQUENCE [LARGE SCALE GENOMIC DNA]</scope>
    <source>
        <strain evidence="12">f23</strain>
    </source>
</reference>
<dbReference type="InterPro" id="IPR050510">
    <property type="entry name" value="Cation_transp_ATPase_P-type"/>
</dbReference>
<organism evidence="11 12">
    <name type="scientific">Orrella daihaiensis</name>
    <dbReference type="NCBI Taxonomy" id="2782176"/>
    <lineage>
        <taxon>Bacteria</taxon>
        <taxon>Pseudomonadati</taxon>
        <taxon>Pseudomonadota</taxon>
        <taxon>Betaproteobacteria</taxon>
        <taxon>Burkholderiales</taxon>
        <taxon>Alcaligenaceae</taxon>
        <taxon>Orrella</taxon>
    </lineage>
</organism>
<name>A0ABY4AIM9_9BURK</name>
<dbReference type="SUPFAM" id="SSF81653">
    <property type="entry name" value="Calcium ATPase, transduction domain A"/>
    <property type="match status" value="1"/>
</dbReference>
<evidence type="ECO:0000256" key="4">
    <source>
        <dbReference type="ARBA" id="ARBA00022741"/>
    </source>
</evidence>
<dbReference type="EMBL" id="CP063982">
    <property type="protein sequence ID" value="UOD50034.1"/>
    <property type="molecule type" value="Genomic_DNA"/>
</dbReference>
<dbReference type="InterPro" id="IPR008250">
    <property type="entry name" value="ATPase_P-typ_transduc_dom_A_sf"/>
</dbReference>
<dbReference type="InterPro" id="IPR044492">
    <property type="entry name" value="P_typ_ATPase_HD_dom"/>
</dbReference>
<keyword evidence="5" id="KW-0067">ATP-binding</keyword>
<comment type="similarity">
    <text evidence="2">Belongs to the cation transport ATPase (P-type) (TC 3.A.3) family. Type IIA subfamily.</text>
</comment>
<dbReference type="InterPro" id="IPR006068">
    <property type="entry name" value="ATPase_P-typ_cation-transptr_C"/>
</dbReference>
<evidence type="ECO:0000256" key="9">
    <source>
        <dbReference type="SAM" id="Phobius"/>
    </source>
</evidence>
<dbReference type="Gene3D" id="1.20.1110.10">
    <property type="entry name" value="Calcium-transporting ATPase, transmembrane domain"/>
    <property type="match status" value="1"/>
</dbReference>
<dbReference type="PRINTS" id="PR00120">
    <property type="entry name" value="HATPASE"/>
</dbReference>
<evidence type="ECO:0000256" key="1">
    <source>
        <dbReference type="ARBA" id="ARBA00004141"/>
    </source>
</evidence>
<keyword evidence="6" id="KW-1278">Translocase</keyword>
<feature type="transmembrane region" description="Helical" evidence="9">
    <location>
        <begin position="779"/>
        <end position="798"/>
    </location>
</feature>
<feature type="transmembrane region" description="Helical" evidence="9">
    <location>
        <begin position="875"/>
        <end position="895"/>
    </location>
</feature>
<accession>A0ABY4AIM9</accession>
<feature type="transmembrane region" description="Helical" evidence="9">
    <location>
        <begin position="702"/>
        <end position="725"/>
    </location>
</feature>
<dbReference type="Pfam" id="PF13246">
    <property type="entry name" value="Cation_ATPase"/>
    <property type="match status" value="1"/>
</dbReference>
<dbReference type="Pfam" id="PF00690">
    <property type="entry name" value="Cation_ATPase_N"/>
    <property type="match status" value="1"/>
</dbReference>
<dbReference type="Gene3D" id="2.70.150.10">
    <property type="entry name" value="Calcium-transporting ATPase, cytoplasmic transduction domain A"/>
    <property type="match status" value="1"/>
</dbReference>
<evidence type="ECO:0000256" key="6">
    <source>
        <dbReference type="ARBA" id="ARBA00022967"/>
    </source>
</evidence>
<dbReference type="SFLD" id="SFLDF00027">
    <property type="entry name" value="p-type_atpase"/>
    <property type="match status" value="1"/>
</dbReference>
<feature type="transmembrane region" description="Helical" evidence="9">
    <location>
        <begin position="86"/>
        <end position="105"/>
    </location>
</feature>
<evidence type="ECO:0000256" key="8">
    <source>
        <dbReference type="ARBA" id="ARBA00023136"/>
    </source>
</evidence>
<dbReference type="NCBIfam" id="TIGR01494">
    <property type="entry name" value="ATPase_P-type"/>
    <property type="match status" value="2"/>
</dbReference>
<dbReference type="PANTHER" id="PTHR43294:SF20">
    <property type="entry name" value="P-TYPE ATPASE"/>
    <property type="match status" value="1"/>
</dbReference>
<sequence>MKSADLLTSAHTESIQAILDKVESSPLGLDESVAQARQKTFGPNQLPEAVSPSIVSIFIRQFKSPLIYVLLLAGVISLAIEAFSDAAFIFVVLLINAGIGLFQEYRAEQSAQALKSLAAGHALVLRGGEVFDVDARILVPGDIVLVESGAKVPADLRLIDSHDLSVDESVLTGESAVAHKDATLSLTAETPLADRDNMLFAGSLVNTGRGRGVVTATGLNTELGKIATSVLGRVATKAPLIVRMEKFTHRITIVTGLVCVLLVGISVTQGASLTSMLLLAVALAVSAIPEGLPVALTVALSVGMERMAKRGVIVRRLVAVEALGSCTYIASDKTGTLTVNQLTVRQIQFPEQDQWGVSGEGLEPEGEIRATTSLDQASADLLVSNLAQTMTLPNEAVLSQRDGQWEGHGDSVDLALLVFAHKAGVSPTQCLNKCPEFAMIPYESERQFAASLNLVDGQLKVFVKGSLERLLPMCNTMRCADGEKDIDPQTITQQAFNLAARGYRVLAAANGLLDIEVNANASHELTTEQLQGLCFVGLVAMSDPPRPEAAMAVANCRAAGITVAMVTGDHPQTALAIAREVGFADKPNEVVTGTQLQEAVSAGQDQFDVLCRGARVFARVEPQQKLQIVESLQRQGHFVAVTGDGANDAPALRAAQVGVAMGMRGTDVAKETSDIVITDDNFSSIVAGIEQGRLAYANVRKVIFLLISTGAAEVILFALALMAGLPLPLLAVQLLWLNLVTNGIQDIALAFEPTEGNELRQPPRPPNQGVFDKVMLQRMLLSAIAMGTVAFGTYYWLLKAGWSVEGARNLVLLLMVMFENLHAFNSRSETQSVFTMNPLKNKLLLFSVIAAQLLHVGAIYTPGLNEVLGLQAINWQEWAAMLVIALSLVLVNEAYKVWRVSRTQSLP</sequence>
<dbReference type="SFLD" id="SFLDG00002">
    <property type="entry name" value="C1.7:_P-type_atpase_like"/>
    <property type="match status" value="1"/>
</dbReference>
<comment type="subcellular location">
    <subcellularLocation>
        <location evidence="1">Membrane</location>
        <topology evidence="1">Multi-pass membrane protein</topology>
    </subcellularLocation>
</comment>
<feature type="transmembrane region" description="Helical" evidence="9">
    <location>
        <begin position="251"/>
        <end position="271"/>
    </location>
</feature>
<dbReference type="InterPro" id="IPR001757">
    <property type="entry name" value="P_typ_ATPase"/>
</dbReference>
<dbReference type="SUPFAM" id="SSF81665">
    <property type="entry name" value="Calcium ATPase, transmembrane domain M"/>
    <property type="match status" value="1"/>
</dbReference>
<dbReference type="SFLD" id="SFLDS00003">
    <property type="entry name" value="Haloacid_Dehalogenase"/>
    <property type="match status" value="1"/>
</dbReference>
<dbReference type="InterPro" id="IPR004014">
    <property type="entry name" value="ATPase_P-typ_cation-transptr_N"/>
</dbReference>
<dbReference type="SUPFAM" id="SSF81660">
    <property type="entry name" value="Metal cation-transporting ATPase, ATP-binding domain N"/>
    <property type="match status" value="1"/>
</dbReference>
<evidence type="ECO:0000256" key="5">
    <source>
        <dbReference type="ARBA" id="ARBA00022840"/>
    </source>
</evidence>
<keyword evidence="8 9" id="KW-0472">Membrane</keyword>
<dbReference type="InterPro" id="IPR036412">
    <property type="entry name" value="HAD-like_sf"/>
</dbReference>
<evidence type="ECO:0000256" key="3">
    <source>
        <dbReference type="ARBA" id="ARBA00022692"/>
    </source>
</evidence>
<dbReference type="Proteomes" id="UP000831607">
    <property type="component" value="Chromosome"/>
</dbReference>
<feature type="domain" description="Cation-transporting P-type ATPase N-terminal" evidence="10">
    <location>
        <begin position="9"/>
        <end position="82"/>
    </location>
</feature>